<evidence type="ECO:0000313" key="2">
    <source>
        <dbReference type="Proteomes" id="UP000324222"/>
    </source>
</evidence>
<gene>
    <name evidence="1" type="ORF">E2C01_096632</name>
</gene>
<reference evidence="1 2" key="1">
    <citation type="submission" date="2019-05" db="EMBL/GenBank/DDBJ databases">
        <title>Another draft genome of Portunus trituberculatus and its Hox gene families provides insights of decapod evolution.</title>
        <authorList>
            <person name="Jeong J.-H."/>
            <person name="Song I."/>
            <person name="Kim S."/>
            <person name="Choi T."/>
            <person name="Kim D."/>
            <person name="Ryu S."/>
            <person name="Kim W."/>
        </authorList>
    </citation>
    <scope>NUCLEOTIDE SEQUENCE [LARGE SCALE GENOMIC DNA]</scope>
    <source>
        <tissue evidence="1">Muscle</tissue>
    </source>
</reference>
<dbReference type="Proteomes" id="UP000324222">
    <property type="component" value="Unassembled WGS sequence"/>
</dbReference>
<comment type="caution">
    <text evidence="1">The sequence shown here is derived from an EMBL/GenBank/DDBJ whole genome shotgun (WGS) entry which is preliminary data.</text>
</comment>
<keyword evidence="2" id="KW-1185">Reference proteome</keyword>
<dbReference type="EMBL" id="VSRR010125816">
    <property type="protein sequence ID" value="MPD01119.1"/>
    <property type="molecule type" value="Genomic_DNA"/>
</dbReference>
<organism evidence="1 2">
    <name type="scientific">Portunus trituberculatus</name>
    <name type="common">Swimming crab</name>
    <name type="synonym">Neptunus trituberculatus</name>
    <dbReference type="NCBI Taxonomy" id="210409"/>
    <lineage>
        <taxon>Eukaryota</taxon>
        <taxon>Metazoa</taxon>
        <taxon>Ecdysozoa</taxon>
        <taxon>Arthropoda</taxon>
        <taxon>Crustacea</taxon>
        <taxon>Multicrustacea</taxon>
        <taxon>Malacostraca</taxon>
        <taxon>Eumalacostraca</taxon>
        <taxon>Eucarida</taxon>
        <taxon>Decapoda</taxon>
        <taxon>Pleocyemata</taxon>
        <taxon>Brachyura</taxon>
        <taxon>Eubrachyura</taxon>
        <taxon>Portunoidea</taxon>
        <taxon>Portunidae</taxon>
        <taxon>Portuninae</taxon>
        <taxon>Portunus</taxon>
    </lineage>
</organism>
<dbReference type="AlphaFoldDB" id="A0A5B7K7R0"/>
<proteinExistence type="predicted"/>
<protein>
    <submittedName>
        <fullName evidence="1">Uncharacterized protein</fullName>
    </submittedName>
</protein>
<evidence type="ECO:0000313" key="1">
    <source>
        <dbReference type="EMBL" id="MPD01119.1"/>
    </source>
</evidence>
<accession>A0A5B7K7R0</accession>
<name>A0A5B7K7R0_PORTR</name>
<sequence>MHDEKGGTDLANPRKRTKPYEISKPACWKMGANAEQYQYPLMDGKNKCFVSQRKIKNICKVHHRGRKRMTTHGLTTTTEDKTLCLSSQAVA</sequence>